<keyword evidence="3" id="KW-1185">Reference proteome</keyword>
<dbReference type="InterPro" id="IPR029046">
    <property type="entry name" value="LolA/LolB/LppX"/>
</dbReference>
<dbReference type="RefSeq" id="WP_093516262.1">
    <property type="nucleotide sequence ID" value="NZ_FOSK01000001.1"/>
</dbReference>
<evidence type="ECO:0000256" key="1">
    <source>
        <dbReference type="ARBA" id="ARBA00022729"/>
    </source>
</evidence>
<evidence type="ECO:0008006" key="4">
    <source>
        <dbReference type="Google" id="ProtNLM"/>
    </source>
</evidence>
<dbReference type="InterPro" id="IPR019207">
    <property type="entry name" value="DUF2092"/>
</dbReference>
<name>A0A1I3VFB7_9HYPH</name>
<dbReference type="Pfam" id="PF09865">
    <property type="entry name" value="DUF2092"/>
    <property type="match status" value="1"/>
</dbReference>
<protein>
    <recommendedName>
        <fullName evidence="4">DUF2092 domain-containing protein</fullName>
    </recommendedName>
</protein>
<sequence>MKLGALRVLPLLLILAAIGWLELRPFPAIAQKEDKARQILNATIEKFSEAKAMSFTVYASEERIFKDRVPLNFVFEYSVNILGQGDLKINLPRPDGMSEIYLDDGIITYFDKTRNIYTQGDFRGTSSEFIEVLRNDFQLTLPGIDLANPELGQMLDDLITKSVYVGREVLPEGVAHHLAFFNDQVDWQLWVYEDSGLPGYLIITYKDLVGLPQTHLSYRGWKLNPQFKTEDFRFNPPEGAERFSLPALSAVENGGSSR</sequence>
<accession>A0A1I3VFB7</accession>
<dbReference type="SUPFAM" id="SSF89392">
    <property type="entry name" value="Prokaryotic lipoproteins and lipoprotein localization factors"/>
    <property type="match status" value="1"/>
</dbReference>
<gene>
    <name evidence="2" type="ORF">SAMN04488518_101346</name>
</gene>
<dbReference type="Proteomes" id="UP000199598">
    <property type="component" value="Unassembled WGS sequence"/>
</dbReference>
<organism evidence="2 3">
    <name type="scientific">Pseudovibrio ascidiaceicola</name>
    <dbReference type="NCBI Taxonomy" id="285279"/>
    <lineage>
        <taxon>Bacteria</taxon>
        <taxon>Pseudomonadati</taxon>
        <taxon>Pseudomonadota</taxon>
        <taxon>Alphaproteobacteria</taxon>
        <taxon>Hyphomicrobiales</taxon>
        <taxon>Stappiaceae</taxon>
        <taxon>Pseudovibrio</taxon>
    </lineage>
</organism>
<dbReference type="EMBL" id="FOSK01000001">
    <property type="protein sequence ID" value="SFJ93693.1"/>
    <property type="molecule type" value="Genomic_DNA"/>
</dbReference>
<reference evidence="2 3" key="1">
    <citation type="submission" date="2016-10" db="EMBL/GenBank/DDBJ databases">
        <authorList>
            <person name="Varghese N."/>
            <person name="Submissions S."/>
        </authorList>
    </citation>
    <scope>NUCLEOTIDE SEQUENCE [LARGE SCALE GENOMIC DNA]</scope>
    <source>
        <strain evidence="2 3">DSM 16392</strain>
    </source>
</reference>
<keyword evidence="1" id="KW-0732">Signal</keyword>
<proteinExistence type="predicted"/>
<evidence type="ECO:0000313" key="2">
    <source>
        <dbReference type="EMBL" id="SFJ93693.1"/>
    </source>
</evidence>
<comment type="caution">
    <text evidence="2">The sequence shown here is derived from an EMBL/GenBank/DDBJ whole genome shotgun (WGS) entry which is preliminary data.</text>
</comment>
<evidence type="ECO:0000313" key="3">
    <source>
        <dbReference type="Proteomes" id="UP000199598"/>
    </source>
</evidence>